<keyword evidence="3" id="KW-1185">Reference proteome</keyword>
<dbReference type="RefSeq" id="WP_177207414.1">
    <property type="nucleotide sequence ID" value="NZ_FOWF01000012.1"/>
</dbReference>
<reference evidence="2 3" key="1">
    <citation type="submission" date="2016-10" db="EMBL/GenBank/DDBJ databases">
        <authorList>
            <person name="de Groot N.N."/>
        </authorList>
    </citation>
    <scope>NUCLEOTIDE SEQUENCE [LARGE SCALE GENOMIC DNA]</scope>
    <source>
        <strain evidence="2 3">KHGC13</strain>
    </source>
</reference>
<keyword evidence="2" id="KW-0808">Transferase</keyword>
<evidence type="ECO:0000259" key="1">
    <source>
        <dbReference type="Pfam" id="PF00535"/>
    </source>
</evidence>
<dbReference type="InterPro" id="IPR001173">
    <property type="entry name" value="Glyco_trans_2-like"/>
</dbReference>
<evidence type="ECO:0000313" key="2">
    <source>
        <dbReference type="EMBL" id="SFU54932.1"/>
    </source>
</evidence>
<dbReference type="InterPro" id="IPR029044">
    <property type="entry name" value="Nucleotide-diphossugar_trans"/>
</dbReference>
<dbReference type="AlphaFoldDB" id="A0A1I7H2U1"/>
<dbReference type="Proteomes" id="UP000198817">
    <property type="component" value="Unassembled WGS sequence"/>
</dbReference>
<dbReference type="PANTHER" id="PTHR22916">
    <property type="entry name" value="GLYCOSYLTRANSFERASE"/>
    <property type="match status" value="1"/>
</dbReference>
<dbReference type="STRING" id="155865.SAMN05216515_11238"/>
<proteinExistence type="predicted"/>
<dbReference type="Pfam" id="PF00535">
    <property type="entry name" value="Glycos_transf_2"/>
    <property type="match status" value="1"/>
</dbReference>
<feature type="domain" description="Glycosyltransferase 2-like" evidence="1">
    <location>
        <begin position="5"/>
        <end position="154"/>
    </location>
</feature>
<accession>A0A1I7H2U1</accession>
<dbReference type="EMBL" id="FPBT01000011">
    <property type="protein sequence ID" value="SFU54932.1"/>
    <property type="molecule type" value="Genomic_DNA"/>
</dbReference>
<evidence type="ECO:0000313" key="3">
    <source>
        <dbReference type="Proteomes" id="UP000198817"/>
    </source>
</evidence>
<sequence length="387" mass="45312">MVKVTVVMPVYNAAKYIRKSLGDVLAQTMEDLEVICVDGGSRDGTVKIIRSFMERDSRVRLLSGNRITTGEAKNRGLREAKGEYITFWDADDRFRHRYLARMAAKMDETGADVAVCGADVFDGAGELYDTAAFLETEKLPDRDPFSWRDMPENIFDFATNNAWNKMFRRRFLQDRGIRFQNLVRAEDTVFVMSAMFLAERITWVDEKLVMYRRYNADSLTGRTSDYPLATYASFVYTREKLAEYPDFPAVLPGFQRRVLKGLLKSLDAQRTWDGYLRNYQVLQEEGLALFGLDTLPEESVPAGMYRKRLRWIRTMGPEDYLLATMRQYRTASEKNRFRLRRETEKNMHGIDDPEERRRTERVLRAEQFLRRGFRKLVHRLHGDERAK</sequence>
<dbReference type="Gene3D" id="3.90.550.10">
    <property type="entry name" value="Spore Coat Polysaccharide Biosynthesis Protein SpsA, Chain A"/>
    <property type="match status" value="1"/>
</dbReference>
<protein>
    <submittedName>
        <fullName evidence="2">Glycosyl transferase family 2</fullName>
    </submittedName>
</protein>
<dbReference type="GO" id="GO:0016758">
    <property type="term" value="F:hexosyltransferase activity"/>
    <property type="evidence" value="ECO:0007669"/>
    <property type="project" value="UniProtKB-ARBA"/>
</dbReference>
<name>A0A1I7H2U1_9FIRM</name>
<dbReference type="CDD" id="cd00761">
    <property type="entry name" value="Glyco_tranf_GTA_type"/>
    <property type="match status" value="1"/>
</dbReference>
<dbReference type="SUPFAM" id="SSF53448">
    <property type="entry name" value="Nucleotide-diphospho-sugar transferases"/>
    <property type="match status" value="1"/>
</dbReference>
<gene>
    <name evidence="2" type="ORF">SAMN05216508_11138</name>
</gene>
<organism evidence="2 3">
    <name type="scientific">Eubacterium pyruvativorans</name>
    <dbReference type="NCBI Taxonomy" id="155865"/>
    <lineage>
        <taxon>Bacteria</taxon>
        <taxon>Bacillati</taxon>
        <taxon>Bacillota</taxon>
        <taxon>Clostridia</taxon>
        <taxon>Eubacteriales</taxon>
        <taxon>Eubacteriaceae</taxon>
        <taxon>Eubacterium</taxon>
    </lineage>
</organism>
<dbReference type="PANTHER" id="PTHR22916:SF3">
    <property type="entry name" value="UDP-GLCNAC:BETAGAL BETA-1,3-N-ACETYLGLUCOSAMINYLTRANSFERASE-LIKE PROTEIN 1"/>
    <property type="match status" value="1"/>
</dbReference>